<comment type="caution">
    <text evidence="9">The sequence shown here is derived from an EMBL/GenBank/DDBJ whole genome shotgun (WGS) entry which is preliminary data.</text>
</comment>
<feature type="transmembrane region" description="Helical" evidence="7">
    <location>
        <begin position="12"/>
        <end position="33"/>
    </location>
</feature>
<feature type="transmembrane region" description="Helical" evidence="7">
    <location>
        <begin position="70"/>
        <end position="92"/>
    </location>
</feature>
<feature type="transmembrane region" description="Helical" evidence="7">
    <location>
        <begin position="190"/>
        <end position="213"/>
    </location>
</feature>
<feature type="transmembrane region" description="Helical" evidence="7">
    <location>
        <begin position="101"/>
        <end position="121"/>
    </location>
</feature>
<dbReference type="InterPro" id="IPR050638">
    <property type="entry name" value="AA-Vitamin_Transporters"/>
</dbReference>
<evidence type="ECO:0000256" key="4">
    <source>
        <dbReference type="ARBA" id="ARBA00022692"/>
    </source>
</evidence>
<dbReference type="InterPro" id="IPR000620">
    <property type="entry name" value="EamA_dom"/>
</dbReference>
<evidence type="ECO:0000313" key="10">
    <source>
        <dbReference type="Proteomes" id="UP001223586"/>
    </source>
</evidence>
<feature type="transmembrane region" description="Helical" evidence="7">
    <location>
        <begin position="158"/>
        <end position="178"/>
    </location>
</feature>
<feature type="domain" description="EamA" evidence="8">
    <location>
        <begin position="129"/>
        <end position="264"/>
    </location>
</feature>
<keyword evidence="5 7" id="KW-1133">Transmembrane helix</keyword>
<dbReference type="SUPFAM" id="SSF103481">
    <property type="entry name" value="Multidrug resistance efflux transporter EmrE"/>
    <property type="match status" value="2"/>
</dbReference>
<proteinExistence type="inferred from homology"/>
<comment type="similarity">
    <text evidence="2">Belongs to the EamA transporter family.</text>
</comment>
<dbReference type="EMBL" id="JAUSTT010000034">
    <property type="protein sequence ID" value="MDQ0178136.1"/>
    <property type="molecule type" value="Genomic_DNA"/>
</dbReference>
<protein>
    <submittedName>
        <fullName evidence="9">Drug/metabolite transporter (DMT)-like permease</fullName>
    </submittedName>
</protein>
<name>A0ABT9WXW7_9BACI</name>
<keyword evidence="6 7" id="KW-0472">Membrane</keyword>
<evidence type="ECO:0000256" key="2">
    <source>
        <dbReference type="ARBA" id="ARBA00007362"/>
    </source>
</evidence>
<gene>
    <name evidence="9" type="ORF">J2S08_004039</name>
</gene>
<evidence type="ECO:0000259" key="8">
    <source>
        <dbReference type="Pfam" id="PF00892"/>
    </source>
</evidence>
<comment type="subcellular location">
    <subcellularLocation>
        <location evidence="1">Cell membrane</location>
        <topology evidence="1">Multi-pass membrane protein</topology>
    </subcellularLocation>
</comment>
<dbReference type="PANTHER" id="PTHR32322">
    <property type="entry name" value="INNER MEMBRANE TRANSPORTER"/>
    <property type="match status" value="1"/>
</dbReference>
<evidence type="ECO:0000256" key="6">
    <source>
        <dbReference type="ARBA" id="ARBA00023136"/>
    </source>
</evidence>
<evidence type="ECO:0000256" key="1">
    <source>
        <dbReference type="ARBA" id="ARBA00004651"/>
    </source>
</evidence>
<dbReference type="InterPro" id="IPR037185">
    <property type="entry name" value="EmrE-like"/>
</dbReference>
<organism evidence="9 10">
    <name type="scientific">Bacillus chungangensis</name>
    <dbReference type="NCBI Taxonomy" id="587633"/>
    <lineage>
        <taxon>Bacteria</taxon>
        <taxon>Bacillati</taxon>
        <taxon>Bacillota</taxon>
        <taxon>Bacilli</taxon>
        <taxon>Bacillales</taxon>
        <taxon>Bacillaceae</taxon>
        <taxon>Bacillus</taxon>
    </lineage>
</organism>
<evidence type="ECO:0000256" key="7">
    <source>
        <dbReference type="SAM" id="Phobius"/>
    </source>
</evidence>
<feature type="transmembrane region" description="Helical" evidence="7">
    <location>
        <begin position="127"/>
        <end position="146"/>
    </location>
</feature>
<feature type="transmembrane region" description="Helical" evidence="7">
    <location>
        <begin position="220"/>
        <end position="241"/>
    </location>
</feature>
<reference evidence="9 10" key="1">
    <citation type="submission" date="2023-07" db="EMBL/GenBank/DDBJ databases">
        <title>Genomic Encyclopedia of Type Strains, Phase IV (KMG-IV): sequencing the most valuable type-strain genomes for metagenomic binning, comparative biology and taxonomic classification.</title>
        <authorList>
            <person name="Goeker M."/>
        </authorList>
    </citation>
    <scope>NUCLEOTIDE SEQUENCE [LARGE SCALE GENOMIC DNA]</scope>
    <source>
        <strain evidence="9 10">DSM 23837</strain>
    </source>
</reference>
<evidence type="ECO:0000256" key="5">
    <source>
        <dbReference type="ARBA" id="ARBA00022989"/>
    </source>
</evidence>
<dbReference type="Proteomes" id="UP001223586">
    <property type="component" value="Unassembled WGS sequence"/>
</dbReference>
<evidence type="ECO:0000313" key="9">
    <source>
        <dbReference type="EMBL" id="MDQ0178136.1"/>
    </source>
</evidence>
<accession>A0ABT9WXW7</accession>
<feature type="transmembrane region" description="Helical" evidence="7">
    <location>
        <begin position="45"/>
        <end position="64"/>
    </location>
</feature>
<evidence type="ECO:0000256" key="3">
    <source>
        <dbReference type="ARBA" id="ARBA00022475"/>
    </source>
</evidence>
<dbReference type="PANTHER" id="PTHR32322:SF18">
    <property type="entry name" value="S-ADENOSYLMETHIONINE_S-ADENOSYLHOMOCYSTEINE TRANSPORTER"/>
    <property type="match status" value="1"/>
</dbReference>
<feature type="transmembrane region" description="Helical" evidence="7">
    <location>
        <begin position="247"/>
        <end position="264"/>
    </location>
</feature>
<feature type="domain" description="EamA" evidence="8">
    <location>
        <begin position="2"/>
        <end position="115"/>
    </location>
</feature>
<keyword evidence="10" id="KW-1185">Reference proteome</keyword>
<keyword evidence="4 7" id="KW-0812">Transmembrane</keyword>
<dbReference type="Pfam" id="PF00892">
    <property type="entry name" value="EamA"/>
    <property type="match status" value="2"/>
</dbReference>
<sequence length="283" mass="31633">MWTKILLVDFHPFAIVFYRCLFGLIMLLPIIFMKGLQKQLIPTKSLIFTAALGAAIPWTLMTYSQQYLDTTISGIINALSPILTIILSVLLFKKQANFSEWISVGIGFSGMMMIFLFQQHFEASNQIVGTVILLCAAACYSLTSLLTDKYHQAVSPYILAVWTLTIAVVICGLLAFIVQPDHIVHVLSPVHLLIFVIFGMLSSGIGYVLFYYLVHEGGPVFAVFVTFLMPCVTFLLGAVILDEVITWNMGAGLVLVLTSIMFLTKGKQKRSWKHVKKHYQKSI</sequence>
<keyword evidence="3" id="KW-1003">Cell membrane</keyword>